<feature type="compositionally biased region" description="Gly residues" evidence="1">
    <location>
        <begin position="25"/>
        <end position="35"/>
    </location>
</feature>
<keyword evidence="2" id="KW-0472">Membrane</keyword>
<feature type="transmembrane region" description="Helical" evidence="2">
    <location>
        <begin position="59"/>
        <end position="77"/>
    </location>
</feature>
<name>A0A329XAV8_9GAMM</name>
<proteinExistence type="predicted"/>
<evidence type="ECO:0000313" key="3">
    <source>
        <dbReference type="EMBL" id="NDL05291.1"/>
    </source>
</evidence>
<dbReference type="AlphaFoldDB" id="A0A329XAV8"/>
<comment type="caution">
    <text evidence="4">The sequence shown here is derived from an EMBL/GenBank/DDBJ whole genome shotgun (WGS) entry which is preliminary data.</text>
</comment>
<keyword evidence="2" id="KW-1133">Transmembrane helix</keyword>
<evidence type="ECO:0000313" key="6">
    <source>
        <dbReference type="Proteomes" id="UP000466619"/>
    </source>
</evidence>
<keyword evidence="2" id="KW-0812">Transmembrane</keyword>
<reference evidence="4 5" key="2">
    <citation type="journal article" date="2018" name="Int. J. Syst. Evol. Microbiol.">
        <title>Whole-genome-based revisit of Photorhabdus phylogeny: proposal for the elevation of most Photorhabdus subspecies to the species level and description of one novel species Photorhabdus bodei sp. nov., and one novel subspecies Photorhabdus laumondii subsp. clarkei subsp. nov.</title>
        <authorList>
            <person name="Machado R.A.R."/>
            <person name="Wuthrich D."/>
            <person name="Kuhnert P."/>
            <person name="Arce C.C.M."/>
            <person name="Thonen L."/>
            <person name="Ruiz C."/>
            <person name="Zhang X."/>
            <person name="Robert C.A.M."/>
            <person name="Karimi J."/>
            <person name="Kamali S."/>
            <person name="Ma J."/>
            <person name="Bruggmann R."/>
            <person name="Erb M."/>
        </authorList>
    </citation>
    <scope>NUCLEOTIDE SEQUENCE [LARGE SCALE GENOMIC DNA]</scope>
    <source>
        <strain evidence="4 5">LJ24-63</strain>
    </source>
</reference>
<dbReference type="EMBL" id="WSFC01000057">
    <property type="protein sequence ID" value="NDL05291.1"/>
    <property type="molecule type" value="Genomic_DNA"/>
</dbReference>
<gene>
    <name evidence="4" type="ORF">CKY02_04630</name>
    <name evidence="3" type="ORF">GPY48_19495</name>
</gene>
<reference evidence="3 6" key="3">
    <citation type="submission" date="2019-12" db="EMBL/GenBank/DDBJ databases">
        <title>Engineering Photorhabdus to improve their lethality against agricultural pests.</title>
        <authorList>
            <person name="Machado R.A.R."/>
        </authorList>
    </citation>
    <scope>NUCLEOTIDE SEQUENCE [LARGE SCALE GENOMIC DNA]</scope>
    <source>
        <strain evidence="3 6">M-CN4</strain>
    </source>
</reference>
<sequence>MDKIRTVAETLAILHQNHHPFSGAQGSGGAPGGEGPRITVVCDNVDGQVELWSAGSDGGMGGMVVVAVMVVVVEMGVT</sequence>
<accession>A0A329XAV8</accession>
<keyword evidence="6" id="KW-1185">Reference proteome</keyword>
<feature type="region of interest" description="Disordered" evidence="1">
    <location>
        <begin position="18"/>
        <end position="37"/>
    </location>
</feature>
<reference evidence="4" key="1">
    <citation type="submission" date="2017-08" db="EMBL/GenBank/DDBJ databases">
        <authorList>
            <person name="de Groot N.N."/>
        </authorList>
    </citation>
    <scope>NUCLEOTIDE SEQUENCE</scope>
    <source>
        <strain evidence="4">LJ24-63</strain>
    </source>
</reference>
<organism evidence="4 5">
    <name type="scientific">Photorhabdus bodei</name>
    <dbReference type="NCBI Taxonomy" id="2029681"/>
    <lineage>
        <taxon>Bacteria</taxon>
        <taxon>Pseudomonadati</taxon>
        <taxon>Pseudomonadota</taxon>
        <taxon>Gammaproteobacteria</taxon>
        <taxon>Enterobacterales</taxon>
        <taxon>Morganellaceae</taxon>
        <taxon>Photorhabdus</taxon>
    </lineage>
</organism>
<evidence type="ECO:0000313" key="4">
    <source>
        <dbReference type="EMBL" id="RAX13746.1"/>
    </source>
</evidence>
<dbReference type="Proteomes" id="UP000466619">
    <property type="component" value="Unassembled WGS sequence"/>
</dbReference>
<evidence type="ECO:0000256" key="1">
    <source>
        <dbReference type="SAM" id="MobiDB-lite"/>
    </source>
</evidence>
<dbReference type="GeneID" id="88805189"/>
<dbReference type="EMBL" id="NSCM01000004">
    <property type="protein sequence ID" value="RAX13746.1"/>
    <property type="molecule type" value="Genomic_DNA"/>
</dbReference>
<dbReference type="RefSeq" id="WP_112894405.1">
    <property type="nucleotide sequence ID" value="NZ_CAWNYH010000004.1"/>
</dbReference>
<dbReference type="Proteomes" id="UP000250919">
    <property type="component" value="Unassembled WGS sequence"/>
</dbReference>
<evidence type="ECO:0000313" key="5">
    <source>
        <dbReference type="Proteomes" id="UP000250919"/>
    </source>
</evidence>
<protein>
    <submittedName>
        <fullName evidence="4">Uncharacterized protein</fullName>
    </submittedName>
</protein>
<evidence type="ECO:0000256" key="2">
    <source>
        <dbReference type="SAM" id="Phobius"/>
    </source>
</evidence>